<dbReference type="AlphaFoldDB" id="A0A0W8F1A7"/>
<sequence length="85" mass="9659">MNKNDCTFQFSKFERFRGEENDAFVEYTQGEAAQSISGYPSFITEDFRPDDDAHKKSLNARYSSPNRVGNGARTSSIFVLTQKCC</sequence>
<proteinExistence type="predicted"/>
<organism evidence="1">
    <name type="scientific">hydrocarbon metagenome</name>
    <dbReference type="NCBI Taxonomy" id="938273"/>
    <lineage>
        <taxon>unclassified sequences</taxon>
        <taxon>metagenomes</taxon>
        <taxon>ecological metagenomes</taxon>
    </lineage>
</organism>
<protein>
    <submittedName>
        <fullName evidence="1">Uncharacterized protein</fullName>
    </submittedName>
</protein>
<name>A0A0W8F1A7_9ZZZZ</name>
<gene>
    <name evidence="1" type="ORF">ASZ90_015755</name>
</gene>
<comment type="caution">
    <text evidence="1">The sequence shown here is derived from an EMBL/GenBank/DDBJ whole genome shotgun (WGS) entry which is preliminary data.</text>
</comment>
<accession>A0A0W8F1A7</accession>
<evidence type="ECO:0000313" key="1">
    <source>
        <dbReference type="EMBL" id="KUG14605.1"/>
    </source>
</evidence>
<reference evidence="1" key="1">
    <citation type="journal article" date="2015" name="Proc. Natl. Acad. Sci. U.S.A.">
        <title>Networks of energetic and metabolic interactions define dynamics in microbial communities.</title>
        <authorList>
            <person name="Embree M."/>
            <person name="Liu J.K."/>
            <person name="Al-Bassam M.M."/>
            <person name="Zengler K."/>
        </authorList>
    </citation>
    <scope>NUCLEOTIDE SEQUENCE</scope>
</reference>
<dbReference type="EMBL" id="LNQE01001638">
    <property type="protein sequence ID" value="KUG14605.1"/>
    <property type="molecule type" value="Genomic_DNA"/>
</dbReference>